<keyword evidence="1 2" id="KW-0732">Signal</keyword>
<dbReference type="GO" id="GO:0008047">
    <property type="term" value="F:enzyme activator activity"/>
    <property type="evidence" value="ECO:0007669"/>
    <property type="project" value="InterPro"/>
</dbReference>
<dbReference type="PANTHER" id="PTHR17357">
    <property type="entry name" value="GM2 GANGLIOSIDE ACTIVATOR PROTEIN"/>
    <property type="match status" value="1"/>
</dbReference>
<evidence type="ECO:0000259" key="3">
    <source>
        <dbReference type="Pfam" id="PF02221"/>
    </source>
</evidence>
<reference evidence="4 5" key="1">
    <citation type="journal article" date="2023" name="Insect Mol. Biol.">
        <title>Genome sequencing provides insights into the evolution of gene families encoding plant cell wall-degrading enzymes in longhorned beetles.</title>
        <authorList>
            <person name="Shin N.R."/>
            <person name="Okamura Y."/>
            <person name="Kirsch R."/>
            <person name="Pauchet Y."/>
        </authorList>
    </citation>
    <scope>NUCLEOTIDE SEQUENCE [LARGE SCALE GENOMIC DNA]</scope>
    <source>
        <strain evidence="4">EAD_L_NR</strain>
    </source>
</reference>
<sequence length="205" mass="23223">MIKLLILLFSVVKFSNSTISNNLKIHISSIKECQSHAEYPLTVDNIAVNLSNKKVIVTGTLITAIDLQSPVQAKLSVEKDELGAWIKIPCIDSLGSCTYSDLCTYSVPSNKTCPDNFINNDVPCRCPIPKGNYTIPPKLSLDIKEHSYFSVYTGKYWVRIELIHKDVNLTCYEVYFEIEDVLEEKEKNNIDYSYSNKTQPFVTLI</sequence>
<dbReference type="GO" id="GO:0009898">
    <property type="term" value="C:cytoplasmic side of plasma membrane"/>
    <property type="evidence" value="ECO:0007669"/>
    <property type="project" value="TreeGrafter"/>
</dbReference>
<feature type="domain" description="MD-2-related lipid-recognition" evidence="3">
    <location>
        <begin position="29"/>
        <end position="177"/>
    </location>
</feature>
<proteinExistence type="predicted"/>
<protein>
    <recommendedName>
        <fullName evidence="3">MD-2-related lipid-recognition domain-containing protein</fullName>
    </recommendedName>
</protein>
<accession>A0AAV8V7Z3</accession>
<dbReference type="PANTHER" id="PTHR17357:SF0">
    <property type="entry name" value="GANGLIOSIDE GM2 ACTIVATOR"/>
    <property type="match status" value="1"/>
</dbReference>
<dbReference type="InterPro" id="IPR028996">
    <property type="entry name" value="GM2-AP"/>
</dbReference>
<evidence type="ECO:0000313" key="5">
    <source>
        <dbReference type="Proteomes" id="UP001159042"/>
    </source>
</evidence>
<dbReference type="GO" id="GO:0006689">
    <property type="term" value="P:ganglioside catabolic process"/>
    <property type="evidence" value="ECO:0007669"/>
    <property type="project" value="InterPro"/>
</dbReference>
<dbReference type="Pfam" id="PF02221">
    <property type="entry name" value="E1_DerP2_DerF2"/>
    <property type="match status" value="1"/>
</dbReference>
<evidence type="ECO:0000256" key="2">
    <source>
        <dbReference type="SAM" id="SignalP"/>
    </source>
</evidence>
<dbReference type="InterPro" id="IPR003172">
    <property type="entry name" value="ML_dom"/>
</dbReference>
<feature type="signal peptide" evidence="2">
    <location>
        <begin position="1"/>
        <end position="17"/>
    </location>
</feature>
<dbReference type="GO" id="GO:0005319">
    <property type="term" value="F:lipid transporter activity"/>
    <property type="evidence" value="ECO:0007669"/>
    <property type="project" value="TreeGrafter"/>
</dbReference>
<comment type="caution">
    <text evidence="4">The sequence shown here is derived from an EMBL/GenBank/DDBJ whole genome shotgun (WGS) entry which is preliminary data.</text>
</comment>
<gene>
    <name evidence="4" type="ORF">NQ315_014966</name>
</gene>
<dbReference type="Proteomes" id="UP001159042">
    <property type="component" value="Unassembled WGS sequence"/>
</dbReference>
<evidence type="ECO:0000313" key="4">
    <source>
        <dbReference type="EMBL" id="KAJ8910291.1"/>
    </source>
</evidence>
<feature type="chain" id="PRO_5043406762" description="MD-2-related lipid-recognition domain-containing protein" evidence="2">
    <location>
        <begin position="18"/>
        <end position="205"/>
    </location>
</feature>
<dbReference type="SUPFAM" id="SSF63707">
    <property type="entry name" value="Ganglioside M2 (gm2) activator"/>
    <property type="match status" value="1"/>
</dbReference>
<organism evidence="4 5">
    <name type="scientific">Exocentrus adspersus</name>
    <dbReference type="NCBI Taxonomy" id="1586481"/>
    <lineage>
        <taxon>Eukaryota</taxon>
        <taxon>Metazoa</taxon>
        <taxon>Ecdysozoa</taxon>
        <taxon>Arthropoda</taxon>
        <taxon>Hexapoda</taxon>
        <taxon>Insecta</taxon>
        <taxon>Pterygota</taxon>
        <taxon>Neoptera</taxon>
        <taxon>Endopterygota</taxon>
        <taxon>Coleoptera</taxon>
        <taxon>Polyphaga</taxon>
        <taxon>Cucujiformia</taxon>
        <taxon>Chrysomeloidea</taxon>
        <taxon>Cerambycidae</taxon>
        <taxon>Lamiinae</taxon>
        <taxon>Acanthocinini</taxon>
        <taxon>Exocentrus</taxon>
    </lineage>
</organism>
<dbReference type="EMBL" id="JANEYG010000323">
    <property type="protein sequence ID" value="KAJ8910291.1"/>
    <property type="molecule type" value="Genomic_DNA"/>
</dbReference>
<evidence type="ECO:0000256" key="1">
    <source>
        <dbReference type="ARBA" id="ARBA00022729"/>
    </source>
</evidence>
<name>A0AAV8V7Z3_9CUCU</name>
<keyword evidence="5" id="KW-1185">Reference proteome</keyword>
<dbReference type="Gene3D" id="2.70.220.10">
    <property type="entry name" value="Ganglioside GM2 activator"/>
    <property type="match status" value="1"/>
</dbReference>
<dbReference type="AlphaFoldDB" id="A0AAV8V7Z3"/>
<dbReference type="InterPro" id="IPR036846">
    <property type="entry name" value="GM2-AP_sf"/>
</dbReference>